<dbReference type="SUPFAM" id="SSF56091">
    <property type="entry name" value="DNA ligase/mRNA capping enzyme, catalytic domain"/>
    <property type="match status" value="1"/>
</dbReference>
<dbReference type="SUPFAM" id="SSF47781">
    <property type="entry name" value="RuvA domain 2-like"/>
    <property type="match status" value="2"/>
</dbReference>
<keyword evidence="9 13" id="KW-0520">NAD</keyword>
<keyword evidence="6 13" id="KW-0227">DNA damage</keyword>
<dbReference type="PANTHER" id="PTHR23389:SF9">
    <property type="entry name" value="DNA LIGASE"/>
    <property type="match status" value="1"/>
</dbReference>
<evidence type="ECO:0000313" key="16">
    <source>
        <dbReference type="EMBL" id="EPD29463.1"/>
    </source>
</evidence>
<dbReference type="GO" id="GO:0003911">
    <property type="term" value="F:DNA ligase (NAD+) activity"/>
    <property type="evidence" value="ECO:0007669"/>
    <property type="project" value="UniProtKB-UniRule"/>
</dbReference>
<dbReference type="Gene3D" id="1.10.287.610">
    <property type="entry name" value="Helix hairpin bin"/>
    <property type="match status" value="1"/>
</dbReference>
<dbReference type="EC" id="6.5.1.2" evidence="1 13"/>
<feature type="binding site" evidence="13">
    <location>
        <position position="459"/>
    </location>
    <ligand>
        <name>Zn(2+)</name>
        <dbReference type="ChEBI" id="CHEBI:29105"/>
    </ligand>
</feature>
<evidence type="ECO:0000259" key="15">
    <source>
        <dbReference type="PROSITE" id="PS50172"/>
    </source>
</evidence>
<dbReference type="Pfam" id="PF12826">
    <property type="entry name" value="HHH_2"/>
    <property type="match status" value="1"/>
</dbReference>
<dbReference type="Gene3D" id="6.20.10.30">
    <property type="match status" value="1"/>
</dbReference>
<dbReference type="InterPro" id="IPR001679">
    <property type="entry name" value="DNA_ligase"/>
</dbReference>
<dbReference type="CDD" id="cd00114">
    <property type="entry name" value="LIGANc"/>
    <property type="match status" value="1"/>
</dbReference>
<keyword evidence="13" id="KW-0464">Manganese</keyword>
<proteinExistence type="inferred from homology"/>
<dbReference type="Pfam" id="PF00533">
    <property type="entry name" value="BRCT"/>
    <property type="match status" value="1"/>
</dbReference>
<keyword evidence="17" id="KW-1185">Reference proteome</keyword>
<dbReference type="InterPro" id="IPR036420">
    <property type="entry name" value="BRCT_dom_sf"/>
</dbReference>
<dbReference type="Gene3D" id="2.40.50.140">
    <property type="entry name" value="Nucleic acid-binding proteins"/>
    <property type="match status" value="1"/>
</dbReference>
<feature type="binding site" evidence="13">
    <location>
        <position position="204"/>
    </location>
    <ligand>
        <name>NAD(+)</name>
        <dbReference type="ChEBI" id="CHEBI:57540"/>
    </ligand>
</feature>
<evidence type="ECO:0000313" key="17">
    <source>
        <dbReference type="Proteomes" id="UP000014387"/>
    </source>
</evidence>
<feature type="binding site" evidence="13">
    <location>
        <position position="440"/>
    </location>
    <ligand>
        <name>Zn(2+)</name>
        <dbReference type="ChEBI" id="CHEBI:29105"/>
    </ligand>
</feature>
<evidence type="ECO:0000256" key="3">
    <source>
        <dbReference type="ARBA" id="ARBA00022598"/>
    </source>
</evidence>
<feature type="binding site" evidence="13">
    <location>
        <begin position="64"/>
        <end position="68"/>
    </location>
    <ligand>
        <name>NAD(+)</name>
        <dbReference type="ChEBI" id="CHEBI:57540"/>
    </ligand>
</feature>
<evidence type="ECO:0000256" key="12">
    <source>
        <dbReference type="ARBA" id="ARBA00060881"/>
    </source>
</evidence>
<keyword evidence="3 13" id="KW-0436">Ligase</keyword>
<dbReference type="Pfam" id="PF03119">
    <property type="entry name" value="DNA_ligase_ZBD"/>
    <property type="match status" value="1"/>
</dbReference>
<evidence type="ECO:0000256" key="7">
    <source>
        <dbReference type="ARBA" id="ARBA00022833"/>
    </source>
</evidence>
<dbReference type="EMBL" id="AGWN01000003">
    <property type="protein sequence ID" value="EPD29463.1"/>
    <property type="molecule type" value="Genomic_DNA"/>
</dbReference>
<dbReference type="InterPro" id="IPR018239">
    <property type="entry name" value="DNA_ligase_AS"/>
</dbReference>
<feature type="binding site" evidence="13">
    <location>
        <position position="465"/>
    </location>
    <ligand>
        <name>Zn(2+)</name>
        <dbReference type="ChEBI" id="CHEBI:29105"/>
    </ligand>
</feature>
<dbReference type="InterPro" id="IPR012340">
    <property type="entry name" value="NA-bd_OB-fold"/>
</dbReference>
<evidence type="ECO:0000256" key="10">
    <source>
        <dbReference type="ARBA" id="ARBA00023204"/>
    </source>
</evidence>
<comment type="cofactor">
    <cofactor evidence="13">
        <name>Mg(2+)</name>
        <dbReference type="ChEBI" id="CHEBI:18420"/>
    </cofactor>
    <cofactor evidence="13">
        <name>Mn(2+)</name>
        <dbReference type="ChEBI" id="CHEBI:29035"/>
    </cofactor>
</comment>
<dbReference type="CDD" id="cd17748">
    <property type="entry name" value="BRCT_DNA_ligase_like"/>
    <property type="match status" value="1"/>
</dbReference>
<dbReference type="InterPro" id="IPR013840">
    <property type="entry name" value="DNAligase_N"/>
</dbReference>
<comment type="similarity">
    <text evidence="12 13">Belongs to the NAD-dependent DNA ligase family. LigA subfamily.</text>
</comment>
<dbReference type="InterPro" id="IPR041663">
    <property type="entry name" value="DisA/LigA_HHH"/>
</dbReference>
<dbReference type="Gene3D" id="3.30.470.30">
    <property type="entry name" value="DNA ligase/mRNA capping enzyme"/>
    <property type="match status" value="1"/>
</dbReference>
<dbReference type="PROSITE" id="PS01055">
    <property type="entry name" value="DNA_LIGASE_N1"/>
    <property type="match status" value="1"/>
</dbReference>
<evidence type="ECO:0000256" key="4">
    <source>
        <dbReference type="ARBA" id="ARBA00022705"/>
    </source>
</evidence>
<evidence type="ECO:0000256" key="2">
    <source>
        <dbReference type="ARBA" id="ARBA00013308"/>
    </source>
</evidence>
<evidence type="ECO:0000256" key="5">
    <source>
        <dbReference type="ARBA" id="ARBA00022723"/>
    </source>
</evidence>
<dbReference type="Pfam" id="PF03120">
    <property type="entry name" value="OB_DNA_ligase"/>
    <property type="match status" value="1"/>
</dbReference>
<dbReference type="SMART" id="SM00292">
    <property type="entry name" value="BRCT"/>
    <property type="match status" value="1"/>
</dbReference>
<comment type="function">
    <text evidence="13">DNA ligase that catalyzes the formation of phosphodiester linkages between 5'-phosphoryl and 3'-hydroxyl groups in double-stranded DNA using NAD as a coenzyme and as the energy source for the reaction. It is essential for DNA replication and repair of damaged DNA.</text>
</comment>
<organism evidence="16 17">
    <name type="scientific">Gleimia europaea ACS-120-V-Col10b</name>
    <dbReference type="NCBI Taxonomy" id="883069"/>
    <lineage>
        <taxon>Bacteria</taxon>
        <taxon>Bacillati</taxon>
        <taxon>Actinomycetota</taxon>
        <taxon>Actinomycetes</taxon>
        <taxon>Actinomycetales</taxon>
        <taxon>Actinomycetaceae</taxon>
        <taxon>Gleimia</taxon>
    </lineage>
</organism>
<dbReference type="InterPro" id="IPR004149">
    <property type="entry name" value="Znf_DNAligase_C4"/>
</dbReference>
<feature type="region of interest" description="Disordered" evidence="14">
    <location>
        <begin position="1"/>
        <end position="36"/>
    </location>
</feature>
<feature type="binding site" evidence="13">
    <location>
        <position position="443"/>
    </location>
    <ligand>
        <name>Zn(2+)</name>
        <dbReference type="ChEBI" id="CHEBI:29105"/>
    </ligand>
</feature>
<sequence length="804" mass="87235">MIESTMETLSRRGKSGDFAKKTPETTSAAGMPTERARERWSELVQIIEQARGSYYQEDSPTLADAEYDALYRELEDLEQHFPSLQTQDSPTQSVGGFASDAFSKVTHEIPMLSLDDVFSVEEAHAWIDRCMNALGVQTMPMTAEVKVDGLAVSILYVNGKLQRAATRGNGSVGEDVTANVLTIKNVPERLSGANVPRRVEVRGEIFFPTKDFEEYNSARAEAGRKQFVNARNAAAGSLRQKDATETAKRPLAMVCHGIGVFEGAPRTPKFQHEWYELIASWGLPTSSYTRVVQSHDEVDAFIREYGDKRTHLDYGIDGVVLKVDSRESQQALGTTSRAPRWATAYKYPPQEVHTRLLDIRTQVGRTGRVTPFGVMEKVLVDGSYVSRATLHNASDVKRKGVLIGDLIVLRKAGDIIPEIVAPVADARDGTEREFVMPSNCPSCGATLAPAKEGDIDLRCPNFEKCPAQLTERIAYIGSRKALDIEGLGEEASLALTQPELDREEVAAALVSGEAVLLADGTVLRLDTTLVEKLGHADEITAAENLLPSPQQPALDTAADLFDLNADSVRNVCVWRRRAFPAGVAKKVGASEGWQQVRYFYTAGVRDVTSGGWKTEPRPTKTFEKIISELERAKDEPLWRVLVAFSIRHVGPQAAQALANEFNSIAEIANTPLATLAQVEGIGPEIASAISDWFTLDAHQDLVKKWGAAGVRMEAEQTEELAQTLAGLTIVVSGTVPNYDREAAKAAITARGAKATSSVSKKTSLVVAGPGAGSKASKAEELGIPVIDSSLFDALLEGGLEAVDV</sequence>
<keyword evidence="7 13" id="KW-0862">Zinc</keyword>
<dbReference type="PIRSF" id="PIRSF001604">
    <property type="entry name" value="LigA"/>
    <property type="match status" value="1"/>
</dbReference>
<dbReference type="GO" id="GO:0006260">
    <property type="term" value="P:DNA replication"/>
    <property type="evidence" value="ECO:0007669"/>
    <property type="project" value="UniProtKB-KW"/>
</dbReference>
<dbReference type="PANTHER" id="PTHR23389">
    <property type="entry name" value="CHROMOSOME TRANSMISSION FIDELITY FACTOR 18"/>
    <property type="match status" value="1"/>
</dbReference>
<dbReference type="Gene3D" id="1.10.150.20">
    <property type="entry name" value="5' to 3' exonuclease, C-terminal subdomain"/>
    <property type="match status" value="2"/>
</dbReference>
<keyword evidence="10 13" id="KW-0234">DNA repair</keyword>
<evidence type="ECO:0000256" key="9">
    <source>
        <dbReference type="ARBA" id="ARBA00023027"/>
    </source>
</evidence>
<dbReference type="InterPro" id="IPR001357">
    <property type="entry name" value="BRCT_dom"/>
</dbReference>
<evidence type="ECO:0000256" key="1">
    <source>
        <dbReference type="ARBA" id="ARBA00012722"/>
    </source>
</evidence>
<keyword evidence="5 13" id="KW-0479">Metal-binding</keyword>
<evidence type="ECO:0000256" key="14">
    <source>
        <dbReference type="SAM" id="MobiDB-lite"/>
    </source>
</evidence>
<dbReference type="AlphaFoldDB" id="A0A9W5VVP5"/>
<keyword evidence="4 13" id="KW-0235">DNA replication</keyword>
<feature type="domain" description="BRCT" evidence="15">
    <location>
        <begin position="719"/>
        <end position="787"/>
    </location>
</feature>
<dbReference type="PROSITE" id="PS50172">
    <property type="entry name" value="BRCT"/>
    <property type="match status" value="1"/>
</dbReference>
<feature type="active site" description="N6-AMP-lysine intermediate" evidence="13">
    <location>
        <position position="146"/>
    </location>
</feature>
<evidence type="ECO:0000256" key="13">
    <source>
        <dbReference type="HAMAP-Rule" id="MF_01588"/>
    </source>
</evidence>
<feature type="binding site" evidence="13">
    <location>
        <position position="167"/>
    </location>
    <ligand>
        <name>NAD(+)</name>
        <dbReference type="ChEBI" id="CHEBI:57540"/>
    </ligand>
</feature>
<accession>A0A9W5VVP5</accession>
<feature type="binding site" evidence="13">
    <location>
        <position position="144"/>
    </location>
    <ligand>
        <name>NAD(+)</name>
        <dbReference type="ChEBI" id="CHEBI:57540"/>
    </ligand>
</feature>
<dbReference type="Proteomes" id="UP000014387">
    <property type="component" value="Unassembled WGS sequence"/>
</dbReference>
<feature type="binding site" evidence="13">
    <location>
        <position position="322"/>
    </location>
    <ligand>
        <name>NAD(+)</name>
        <dbReference type="ChEBI" id="CHEBI:57540"/>
    </ligand>
</feature>
<comment type="caution">
    <text evidence="16">The sequence shown here is derived from an EMBL/GenBank/DDBJ whole genome shotgun (WGS) entry which is preliminary data.</text>
</comment>
<dbReference type="GO" id="GO:0006281">
    <property type="term" value="P:DNA repair"/>
    <property type="evidence" value="ECO:0007669"/>
    <property type="project" value="UniProtKB-KW"/>
</dbReference>
<dbReference type="FunFam" id="3.30.470.30:FF:000001">
    <property type="entry name" value="DNA ligase"/>
    <property type="match status" value="1"/>
</dbReference>
<comment type="catalytic activity">
    <reaction evidence="11 13">
        <text>NAD(+) + (deoxyribonucleotide)n-3'-hydroxyl + 5'-phospho-(deoxyribonucleotide)m = (deoxyribonucleotide)n+m + AMP + beta-nicotinamide D-nucleotide.</text>
        <dbReference type="EC" id="6.5.1.2"/>
    </reaction>
</comment>
<feature type="binding site" evidence="13">
    <location>
        <begin position="113"/>
        <end position="114"/>
    </location>
    <ligand>
        <name>NAD(+)</name>
        <dbReference type="ChEBI" id="CHEBI:57540"/>
    </ligand>
</feature>
<dbReference type="Gene3D" id="3.40.50.10190">
    <property type="entry name" value="BRCT domain"/>
    <property type="match status" value="1"/>
</dbReference>
<dbReference type="InterPro" id="IPR013839">
    <property type="entry name" value="DNAligase_adenylation"/>
</dbReference>
<dbReference type="GO" id="GO:0046872">
    <property type="term" value="F:metal ion binding"/>
    <property type="evidence" value="ECO:0007669"/>
    <property type="project" value="UniProtKB-KW"/>
</dbReference>
<dbReference type="GO" id="GO:0005829">
    <property type="term" value="C:cytosol"/>
    <property type="evidence" value="ECO:0007669"/>
    <property type="project" value="TreeGrafter"/>
</dbReference>
<dbReference type="InterPro" id="IPR010994">
    <property type="entry name" value="RuvA_2-like"/>
</dbReference>
<dbReference type="NCBIfam" id="TIGR00575">
    <property type="entry name" value="dnlj"/>
    <property type="match status" value="1"/>
</dbReference>
<feature type="binding site" evidence="13">
    <location>
        <position position="346"/>
    </location>
    <ligand>
        <name>NAD(+)</name>
        <dbReference type="ChEBI" id="CHEBI:57540"/>
    </ligand>
</feature>
<dbReference type="Pfam" id="PF01653">
    <property type="entry name" value="DNA_ligase_aden"/>
    <property type="match status" value="1"/>
</dbReference>
<dbReference type="RefSeq" id="WP_016444924.1">
    <property type="nucleotide sequence ID" value="NZ_KE150267.1"/>
</dbReference>
<evidence type="ECO:0000256" key="6">
    <source>
        <dbReference type="ARBA" id="ARBA00022763"/>
    </source>
</evidence>
<gene>
    <name evidence="13" type="primary">ligA</name>
    <name evidence="16" type="ORF">HMPREF9238_01600</name>
</gene>
<reference evidence="16 17" key="1">
    <citation type="submission" date="2013-05" db="EMBL/GenBank/DDBJ databases">
        <title>The Genome Sequence of Actinomyces europaeus ACS-120-V-COL10B.</title>
        <authorList>
            <consortium name="The Broad Institute Genomics Platform"/>
            <person name="Earl A."/>
            <person name="Ward D."/>
            <person name="Feldgarden M."/>
            <person name="Gevers D."/>
            <person name="Saerens B."/>
            <person name="Vaneechoutte M."/>
            <person name="Walker B."/>
            <person name="Young S."/>
            <person name="Zeng Q."/>
            <person name="Gargeya S."/>
            <person name="Fitzgerald M."/>
            <person name="Haas B."/>
            <person name="Abouelleil A."/>
            <person name="Allen A.W."/>
            <person name="Alvarado L."/>
            <person name="Arachchi H.M."/>
            <person name="Berlin A.M."/>
            <person name="Chapman S.B."/>
            <person name="Gainer-Dewar J."/>
            <person name="Goldberg J."/>
            <person name="Griggs A."/>
            <person name="Gujja S."/>
            <person name="Hansen M."/>
            <person name="Howarth C."/>
            <person name="Imamovic A."/>
            <person name="Ireland A."/>
            <person name="Larimer J."/>
            <person name="McCowan C."/>
            <person name="Murphy C."/>
            <person name="Pearson M."/>
            <person name="Poon T.W."/>
            <person name="Priest M."/>
            <person name="Roberts A."/>
            <person name="Saif S."/>
            <person name="Shea T."/>
            <person name="Sisk P."/>
            <person name="Sykes S."/>
            <person name="Wortman J."/>
            <person name="Nusbaum C."/>
            <person name="Birren B."/>
        </authorList>
    </citation>
    <scope>NUCLEOTIDE SEQUENCE [LARGE SCALE GENOMIC DNA]</scope>
    <source>
        <strain evidence="16 17">ACS-120-V-Col10b</strain>
    </source>
</reference>
<name>A0A9W5VVP5_9ACTO</name>
<evidence type="ECO:0000256" key="11">
    <source>
        <dbReference type="ARBA" id="ARBA00034005"/>
    </source>
</evidence>
<feature type="compositionally biased region" description="Basic and acidic residues" evidence="14">
    <location>
        <begin position="14"/>
        <end position="23"/>
    </location>
</feature>
<dbReference type="SMART" id="SM00532">
    <property type="entry name" value="LIGANc"/>
    <property type="match status" value="1"/>
</dbReference>
<dbReference type="NCBIfam" id="NF005932">
    <property type="entry name" value="PRK07956.1"/>
    <property type="match status" value="1"/>
</dbReference>
<protein>
    <recommendedName>
        <fullName evidence="2 13">DNA ligase</fullName>
        <ecNumber evidence="1 13">6.5.1.2</ecNumber>
    </recommendedName>
    <alternativeName>
        <fullName evidence="13">Polydeoxyribonucleotide synthase [NAD(+)]</fullName>
    </alternativeName>
</protein>
<dbReference type="FunFam" id="2.40.50.140:FF:000012">
    <property type="entry name" value="DNA ligase"/>
    <property type="match status" value="1"/>
</dbReference>
<dbReference type="HAMAP" id="MF_01588">
    <property type="entry name" value="DNA_ligase_A"/>
    <property type="match status" value="1"/>
</dbReference>
<evidence type="ECO:0000256" key="8">
    <source>
        <dbReference type="ARBA" id="ARBA00022842"/>
    </source>
</evidence>
<dbReference type="SUPFAM" id="SSF50249">
    <property type="entry name" value="Nucleic acid-binding proteins"/>
    <property type="match status" value="1"/>
</dbReference>
<dbReference type="SUPFAM" id="SSF52113">
    <property type="entry name" value="BRCT domain"/>
    <property type="match status" value="1"/>
</dbReference>
<keyword evidence="8 13" id="KW-0460">Magnesium</keyword>
<dbReference type="InterPro" id="IPR004150">
    <property type="entry name" value="NAD_DNA_ligase_OB"/>
</dbReference>